<protein>
    <submittedName>
        <fullName evidence="3">Uncharacterized protein</fullName>
    </submittedName>
</protein>
<keyword evidence="2" id="KW-0732">Signal</keyword>
<keyword evidence="1" id="KW-0175">Coiled coil</keyword>
<feature type="coiled-coil region" evidence="1">
    <location>
        <begin position="55"/>
        <end position="125"/>
    </location>
</feature>
<reference evidence="3 4" key="1">
    <citation type="journal article" date="2016" name="Nat. Commun.">
        <title>Thousands of microbial genomes shed light on interconnected biogeochemical processes in an aquifer system.</title>
        <authorList>
            <person name="Anantharaman K."/>
            <person name="Brown C.T."/>
            <person name="Hug L.A."/>
            <person name="Sharon I."/>
            <person name="Castelle C.J."/>
            <person name="Probst A.J."/>
            <person name="Thomas B.C."/>
            <person name="Singh A."/>
            <person name="Wilkins M.J."/>
            <person name="Karaoz U."/>
            <person name="Brodie E.L."/>
            <person name="Williams K.H."/>
            <person name="Hubbard S.S."/>
            <person name="Banfield J.F."/>
        </authorList>
    </citation>
    <scope>NUCLEOTIDE SEQUENCE [LARGE SCALE GENOMIC DNA]</scope>
</reference>
<name>A0A1F4T4Z8_UNCSA</name>
<dbReference type="InterPro" id="IPR023614">
    <property type="entry name" value="Porin_dom_sf"/>
</dbReference>
<dbReference type="SUPFAM" id="SSF56935">
    <property type="entry name" value="Porins"/>
    <property type="match status" value="1"/>
</dbReference>
<evidence type="ECO:0000256" key="1">
    <source>
        <dbReference type="SAM" id="Coils"/>
    </source>
</evidence>
<comment type="caution">
    <text evidence="3">The sequence shown here is derived from an EMBL/GenBank/DDBJ whole genome shotgun (WGS) entry which is preliminary data.</text>
</comment>
<dbReference type="EMBL" id="MEUG01000001">
    <property type="protein sequence ID" value="OGC27617.1"/>
    <property type="molecule type" value="Genomic_DNA"/>
</dbReference>
<sequence>MKKMIVLSFLMILTMVLLSFQVMAQTADQKKVESYISGLKVKLAAAQKTRDAKRIKLLQSLISEAKASLEKIKARTVEPSKPAEELAVDSQNELVDIKEETNAALASLKNELEAVKADNKDVKVSGVIFFHWQKYTQNAGSSNYNQFDVSRAYLDFKKKLVDDASARVTLDVRRLDTSSTGTDPNKKTQNLFDYLKYAYVEKPVTVPAALQPVPFTLTAKIGLQHTAWIDWADKLLNARFIAKTLLDNEGVMSSSDFGLGVLGKVSVSGFPEVEYHATLLNGAGYSKPESDARKDLGLRLNSNVYSNDTLGSVIVGLFGNAAGIKTDASMDSHTKKQAVALLGLKNSIYSVGLEYLYGTNISGYSLGGTFIINPGWTILARLDNYDPSRSAVNNEISRSIYGLIYDWSKDVRLAADFQSAKTGTGATTGIFYLHSMITI</sequence>
<evidence type="ECO:0000313" key="4">
    <source>
        <dbReference type="Proteomes" id="UP000178602"/>
    </source>
</evidence>
<dbReference type="AlphaFoldDB" id="A0A1F4T4Z8"/>
<evidence type="ECO:0000256" key="2">
    <source>
        <dbReference type="SAM" id="SignalP"/>
    </source>
</evidence>
<gene>
    <name evidence="3" type="ORF">A3K49_01150</name>
</gene>
<proteinExistence type="predicted"/>
<feature type="chain" id="PRO_5009514464" evidence="2">
    <location>
        <begin position="25"/>
        <end position="439"/>
    </location>
</feature>
<dbReference type="Gene3D" id="2.40.160.10">
    <property type="entry name" value="Porin"/>
    <property type="match status" value="1"/>
</dbReference>
<accession>A0A1F4T4Z8</accession>
<feature type="signal peptide" evidence="2">
    <location>
        <begin position="1"/>
        <end position="24"/>
    </location>
</feature>
<evidence type="ECO:0000313" key="3">
    <source>
        <dbReference type="EMBL" id="OGC27617.1"/>
    </source>
</evidence>
<organism evidence="3 4">
    <name type="scientific">candidate division WOR-1 bacterium RIFOXYC12_FULL_54_18</name>
    <dbReference type="NCBI Taxonomy" id="1802584"/>
    <lineage>
        <taxon>Bacteria</taxon>
        <taxon>Bacillati</taxon>
        <taxon>Saganbacteria</taxon>
    </lineage>
</organism>
<dbReference type="Proteomes" id="UP000178602">
    <property type="component" value="Unassembled WGS sequence"/>
</dbReference>